<sequence>MWYIDNPDRWVREQHDLQVNNIAFDIDEELKKQGILRLNLEITEQSNFALIPNEFLPIKLTAVFPSSYPYFRPEIYAEEINLPRHQNIIDKNLCLLPRLSSYWMPQSTLVEYLKEQLPKVLTEGVIIDSDILKANADEQAEPVSEYYPSINNASIIFDTTVFDTVVVANHPVELIGKIKLGIPLNAEVPTRMVALESFDLKGDSLGKLPEEISTIFPSRMTGFVYRLKERPPYGDANKDYNWLIKLIDFEKKDKFLKANRPVTLKKGHTIENVVGITFPEEHVPGSISWGWLFIITVTQPLEKKQNGRNVSIANRGTYYSKVNRISLNELNFRNPSLKLLSGKKVVVFGLGALGAPSVIEFAKNGIGEITLIDFDTISAGTIVRWPLGVMYAGMFKTDALERFLNENYPYIKINKFNYRVGIPEVGIRKLPIDLSNLPSIEEIISGASLIYDATAETGVSHYLSEEAKKRDISFLSIYGTPGVWGGVVMRYIPKLTKGCWMCFQYALKNGDIPHPPTNLNGNVQAVGCGDITFTGTSFELDNIVSAGVRLAIGTICKLESGYADMPGDIGILSLIDDHGNPIFPKWTTHQLTKHPDCPYCNKE</sequence>
<dbReference type="eggNOG" id="COG0476">
    <property type="taxonomic scope" value="Bacteria"/>
</dbReference>
<feature type="domain" description="THIF-type NAD/FAD binding fold" evidence="1">
    <location>
        <begin position="332"/>
        <end position="507"/>
    </location>
</feature>
<proteinExistence type="predicted"/>
<dbReference type="Pfam" id="PF00899">
    <property type="entry name" value="ThiF"/>
    <property type="match status" value="1"/>
</dbReference>
<dbReference type="AlphaFoldDB" id="A0A0A2MU26"/>
<accession>A0A0A2MU26</accession>
<dbReference type="InterPro" id="IPR035985">
    <property type="entry name" value="Ubiquitin-activating_enz"/>
</dbReference>
<dbReference type="STRING" id="1121898.GCA_000422725_01100"/>
<reference evidence="3 4" key="1">
    <citation type="submission" date="2013-09" db="EMBL/GenBank/DDBJ databases">
        <authorList>
            <person name="Zeng Z."/>
            <person name="Chen C."/>
        </authorList>
    </citation>
    <scope>NUCLEOTIDE SEQUENCE [LARGE SCALE GENOMIC DNA]</scope>
    <source>
        <strain evidence="3 4">WB 4.1-42</strain>
    </source>
</reference>
<evidence type="ECO:0000259" key="1">
    <source>
        <dbReference type="Pfam" id="PF00899"/>
    </source>
</evidence>
<name>A0A0A2MU26_9FLAO</name>
<gene>
    <name evidence="3" type="ORF">Q766_03140</name>
</gene>
<dbReference type="Pfam" id="PF14461">
    <property type="entry name" value="Prok-E2_B"/>
    <property type="match status" value="1"/>
</dbReference>
<protein>
    <submittedName>
        <fullName evidence="3">Uncharacterized protein</fullName>
    </submittedName>
</protein>
<dbReference type="SUPFAM" id="SSF69572">
    <property type="entry name" value="Activating enzymes of the ubiquitin-like proteins"/>
    <property type="match status" value="1"/>
</dbReference>
<evidence type="ECO:0000259" key="2">
    <source>
        <dbReference type="Pfam" id="PF14461"/>
    </source>
</evidence>
<dbReference type="CDD" id="cd01483">
    <property type="entry name" value="E1_enzyme_family"/>
    <property type="match status" value="1"/>
</dbReference>
<dbReference type="RefSeq" id="WP_026992490.1">
    <property type="nucleotide sequence ID" value="NZ_JRLY01000001.1"/>
</dbReference>
<keyword evidence="4" id="KW-1185">Reference proteome</keyword>
<dbReference type="InterPro" id="IPR032701">
    <property type="entry name" value="Prok-E2_B_dom"/>
</dbReference>
<evidence type="ECO:0000313" key="4">
    <source>
        <dbReference type="Proteomes" id="UP000030111"/>
    </source>
</evidence>
<dbReference type="InterPro" id="IPR000594">
    <property type="entry name" value="ThiF_NAD_FAD-bd"/>
</dbReference>
<feature type="domain" description="Prokaryotic E2 family B" evidence="2">
    <location>
        <begin position="56"/>
        <end position="152"/>
    </location>
</feature>
<comment type="caution">
    <text evidence="3">The sequence shown here is derived from an EMBL/GenBank/DDBJ whole genome shotgun (WGS) entry which is preliminary data.</text>
</comment>
<organism evidence="3 4">
    <name type="scientific">Flavobacterium subsaxonicum WB 4.1-42 = DSM 21790</name>
    <dbReference type="NCBI Taxonomy" id="1121898"/>
    <lineage>
        <taxon>Bacteria</taxon>
        <taxon>Pseudomonadati</taxon>
        <taxon>Bacteroidota</taxon>
        <taxon>Flavobacteriia</taxon>
        <taxon>Flavobacteriales</taxon>
        <taxon>Flavobacteriaceae</taxon>
        <taxon>Flavobacterium</taxon>
    </lineage>
</organism>
<dbReference type="Gene3D" id="3.40.50.720">
    <property type="entry name" value="NAD(P)-binding Rossmann-like Domain"/>
    <property type="match status" value="1"/>
</dbReference>
<dbReference type="OrthoDB" id="1426308at2"/>
<dbReference type="Proteomes" id="UP000030111">
    <property type="component" value="Unassembled WGS sequence"/>
</dbReference>
<evidence type="ECO:0000313" key="3">
    <source>
        <dbReference type="EMBL" id="KGO95111.1"/>
    </source>
</evidence>
<dbReference type="EMBL" id="JRLY01000001">
    <property type="protein sequence ID" value="KGO95111.1"/>
    <property type="molecule type" value="Genomic_DNA"/>
</dbReference>
<dbReference type="GO" id="GO:0008641">
    <property type="term" value="F:ubiquitin-like modifier activating enzyme activity"/>
    <property type="evidence" value="ECO:0007669"/>
    <property type="project" value="InterPro"/>
</dbReference>